<organism evidence="11">
    <name type="scientific">Fibrocapsa japonica</name>
    <dbReference type="NCBI Taxonomy" id="94617"/>
    <lineage>
        <taxon>Eukaryota</taxon>
        <taxon>Sar</taxon>
        <taxon>Stramenopiles</taxon>
        <taxon>Ochrophyta</taxon>
        <taxon>Raphidophyceae</taxon>
        <taxon>Chattonellales</taxon>
        <taxon>Chattonellaceae</taxon>
        <taxon>Fibrocapsa</taxon>
    </lineage>
</organism>
<dbReference type="PROSITE" id="PS00124">
    <property type="entry name" value="FBPASE"/>
    <property type="match status" value="1"/>
</dbReference>
<dbReference type="Gene3D" id="3.40.190.80">
    <property type="match status" value="1"/>
</dbReference>
<keyword evidence="4" id="KW-0479">Metal-binding</keyword>
<keyword evidence="8" id="KW-0732">Signal</keyword>
<evidence type="ECO:0000256" key="4">
    <source>
        <dbReference type="ARBA" id="ARBA00022723"/>
    </source>
</evidence>
<dbReference type="InterPro" id="IPR033391">
    <property type="entry name" value="FBPase_N"/>
</dbReference>
<evidence type="ECO:0000259" key="9">
    <source>
        <dbReference type="Pfam" id="PF00316"/>
    </source>
</evidence>
<evidence type="ECO:0000256" key="2">
    <source>
        <dbReference type="ARBA" id="ARBA00005215"/>
    </source>
</evidence>
<dbReference type="EMBL" id="HBHR01004772">
    <property type="protein sequence ID" value="CAD9859773.1"/>
    <property type="molecule type" value="Transcribed_RNA"/>
</dbReference>
<gene>
    <name evidence="11" type="ORF">FJAP1339_LOCUS2293</name>
</gene>
<dbReference type="Gene3D" id="3.30.540.10">
    <property type="entry name" value="Fructose-1,6-Bisphosphatase, subunit A, domain 1"/>
    <property type="match status" value="1"/>
</dbReference>
<dbReference type="Pfam" id="PF00316">
    <property type="entry name" value="FBPase"/>
    <property type="match status" value="1"/>
</dbReference>
<dbReference type="GO" id="GO:0006094">
    <property type="term" value="P:gluconeogenesis"/>
    <property type="evidence" value="ECO:0007669"/>
    <property type="project" value="TreeGrafter"/>
</dbReference>
<dbReference type="InterPro" id="IPR000146">
    <property type="entry name" value="FBPase_class-1"/>
</dbReference>
<sequence>MILIPITWLFLVLIVLIEAKMDLTPTLQQYAPNVCPKLASVLSRLLEATGDISKKLREGTSHEQAGTQNRFGDNQLEVDIATDKIVFDALKSCGHVSVASSEETPEETDLGGEGYSVGFDPLDGSSIIDANFAVGSIFGVWPGRGLLNRTGREQSASVLSVYGPRTTAAIALSGSVTGGDPVAFEVTLSTKADQGYYVSKERLVINPSGKTFAPGNLRATSDFPKYRELVDFWIKERYTLRYSGGLVPDVYHIFIKSKGILTNVSSATAQAKLRLLYECAPVGLLVEAAGGATCIQPPFPPLPSEDSGAPPPPPPEPITPISILDVPIDNLDKRVGVCYGSTEEVDIYKRFLF</sequence>
<keyword evidence="6" id="KW-0460">Magnesium</keyword>
<dbReference type="GO" id="GO:0042132">
    <property type="term" value="F:fructose 1,6-bisphosphate 1-phosphatase activity"/>
    <property type="evidence" value="ECO:0007669"/>
    <property type="project" value="TreeGrafter"/>
</dbReference>
<evidence type="ECO:0000256" key="1">
    <source>
        <dbReference type="ARBA" id="ARBA00001946"/>
    </source>
</evidence>
<evidence type="ECO:0008006" key="12">
    <source>
        <dbReference type="Google" id="ProtNLM"/>
    </source>
</evidence>
<feature type="chain" id="PRO_5030590550" description="Fructose-bisphosphatase" evidence="8">
    <location>
        <begin position="20"/>
        <end position="353"/>
    </location>
</feature>
<dbReference type="SUPFAM" id="SSF56655">
    <property type="entry name" value="Carbohydrate phosphatase"/>
    <property type="match status" value="1"/>
</dbReference>
<protein>
    <recommendedName>
        <fullName evidence="12">Fructose-bisphosphatase</fullName>
    </recommendedName>
</protein>
<keyword evidence="5" id="KW-0378">Hydrolase</keyword>
<evidence type="ECO:0000313" key="11">
    <source>
        <dbReference type="EMBL" id="CAD9859773.1"/>
    </source>
</evidence>
<feature type="domain" description="Fructose-1-6-bisphosphatase class 1 C-terminal" evidence="10">
    <location>
        <begin position="205"/>
        <end position="293"/>
    </location>
</feature>
<name>A0A7S2UUN7_9STRA</name>
<dbReference type="PANTHER" id="PTHR11556">
    <property type="entry name" value="FRUCTOSE-1,6-BISPHOSPHATASE-RELATED"/>
    <property type="match status" value="1"/>
</dbReference>
<accession>A0A7S2UUN7</accession>
<dbReference type="GO" id="GO:0005737">
    <property type="term" value="C:cytoplasm"/>
    <property type="evidence" value="ECO:0007669"/>
    <property type="project" value="TreeGrafter"/>
</dbReference>
<dbReference type="GO" id="GO:0006000">
    <property type="term" value="P:fructose metabolic process"/>
    <property type="evidence" value="ECO:0007669"/>
    <property type="project" value="TreeGrafter"/>
</dbReference>
<dbReference type="AlphaFoldDB" id="A0A7S2UUN7"/>
<dbReference type="PRINTS" id="PR01958">
    <property type="entry name" value="S17BPHPHTASE"/>
</dbReference>
<proteinExistence type="inferred from homology"/>
<evidence type="ECO:0000256" key="7">
    <source>
        <dbReference type="ARBA" id="ARBA00023277"/>
    </source>
</evidence>
<dbReference type="GO" id="GO:0046872">
    <property type="term" value="F:metal ion binding"/>
    <property type="evidence" value="ECO:0007669"/>
    <property type="project" value="UniProtKB-KW"/>
</dbReference>
<comment type="pathway">
    <text evidence="2">Carbohydrate biosynthesis; Calvin cycle.</text>
</comment>
<dbReference type="InterPro" id="IPR020548">
    <property type="entry name" value="Fructose_bisphosphatase_AS"/>
</dbReference>
<dbReference type="PANTHER" id="PTHR11556:SF35">
    <property type="entry name" value="SEDOHEPTULOSE-1,7-BISPHOSPHATASE, CHLOROPLASTIC"/>
    <property type="match status" value="1"/>
</dbReference>
<evidence type="ECO:0000256" key="8">
    <source>
        <dbReference type="SAM" id="SignalP"/>
    </source>
</evidence>
<feature type="signal peptide" evidence="8">
    <location>
        <begin position="1"/>
        <end position="19"/>
    </location>
</feature>
<dbReference type="GO" id="GO:0030388">
    <property type="term" value="P:fructose 1,6-bisphosphate metabolic process"/>
    <property type="evidence" value="ECO:0007669"/>
    <property type="project" value="TreeGrafter"/>
</dbReference>
<dbReference type="GO" id="GO:0006002">
    <property type="term" value="P:fructose 6-phosphate metabolic process"/>
    <property type="evidence" value="ECO:0007669"/>
    <property type="project" value="TreeGrafter"/>
</dbReference>
<dbReference type="Pfam" id="PF18913">
    <property type="entry name" value="FBPase_C"/>
    <property type="match status" value="1"/>
</dbReference>
<dbReference type="GO" id="GO:0005986">
    <property type="term" value="P:sucrose biosynthetic process"/>
    <property type="evidence" value="ECO:0007669"/>
    <property type="project" value="TreeGrafter"/>
</dbReference>
<evidence type="ECO:0000256" key="3">
    <source>
        <dbReference type="ARBA" id="ARBA00010941"/>
    </source>
</evidence>
<dbReference type="InterPro" id="IPR044015">
    <property type="entry name" value="FBPase_C_dom"/>
</dbReference>
<evidence type="ECO:0000256" key="5">
    <source>
        <dbReference type="ARBA" id="ARBA00022801"/>
    </source>
</evidence>
<evidence type="ECO:0000256" key="6">
    <source>
        <dbReference type="ARBA" id="ARBA00022842"/>
    </source>
</evidence>
<evidence type="ECO:0000259" key="10">
    <source>
        <dbReference type="Pfam" id="PF18913"/>
    </source>
</evidence>
<feature type="domain" description="Fructose-1-6-bisphosphatase class I N-terminal" evidence="9">
    <location>
        <begin position="31"/>
        <end position="176"/>
    </location>
</feature>
<comment type="similarity">
    <text evidence="3">Belongs to the FBPase class 1 family.</text>
</comment>
<dbReference type="PIRSF" id="PIRSF000904">
    <property type="entry name" value="FBPtase_SBPase"/>
    <property type="match status" value="1"/>
</dbReference>
<keyword evidence="7" id="KW-0119">Carbohydrate metabolism</keyword>
<reference evidence="11" key="1">
    <citation type="submission" date="2021-01" db="EMBL/GenBank/DDBJ databases">
        <authorList>
            <person name="Corre E."/>
            <person name="Pelletier E."/>
            <person name="Niang G."/>
            <person name="Scheremetjew M."/>
            <person name="Finn R."/>
            <person name="Kale V."/>
            <person name="Holt S."/>
            <person name="Cochrane G."/>
            <person name="Meng A."/>
            <person name="Brown T."/>
            <person name="Cohen L."/>
        </authorList>
    </citation>
    <scope>NUCLEOTIDE SEQUENCE</scope>
    <source>
        <strain evidence="11">CCMP1661</strain>
    </source>
</reference>
<dbReference type="InterPro" id="IPR023079">
    <property type="entry name" value="SBPase"/>
</dbReference>
<comment type="cofactor">
    <cofactor evidence="1">
        <name>Mg(2+)</name>
        <dbReference type="ChEBI" id="CHEBI:18420"/>
    </cofactor>
</comment>